<comment type="subcellular location">
    <subcellularLocation>
        <location evidence="1">Membrane</location>
        <topology evidence="1">Multi-pass membrane protein</topology>
    </subcellularLocation>
</comment>
<accession>A0A521BS62</accession>
<dbReference type="GO" id="GO:0008273">
    <property type="term" value="F:calcium, potassium:sodium antiporter activity"/>
    <property type="evidence" value="ECO:0007669"/>
    <property type="project" value="TreeGrafter"/>
</dbReference>
<feature type="transmembrane region" description="Helical" evidence="5">
    <location>
        <begin position="295"/>
        <end position="312"/>
    </location>
</feature>
<proteinExistence type="predicted"/>
<evidence type="ECO:0000256" key="4">
    <source>
        <dbReference type="ARBA" id="ARBA00023136"/>
    </source>
</evidence>
<dbReference type="AlphaFoldDB" id="A0A521BS62"/>
<dbReference type="Pfam" id="PF01699">
    <property type="entry name" value="Na_Ca_ex"/>
    <property type="match status" value="2"/>
</dbReference>
<dbReference type="InterPro" id="IPR004837">
    <property type="entry name" value="NaCa_Exmemb"/>
</dbReference>
<keyword evidence="2 5" id="KW-0812">Transmembrane</keyword>
<feature type="transmembrane region" description="Helical" evidence="5">
    <location>
        <begin position="79"/>
        <end position="98"/>
    </location>
</feature>
<feature type="transmembrane region" description="Helical" evidence="5">
    <location>
        <begin position="12"/>
        <end position="32"/>
    </location>
</feature>
<dbReference type="Gene3D" id="1.20.1420.30">
    <property type="entry name" value="NCX, central ion-binding region"/>
    <property type="match status" value="1"/>
</dbReference>
<evidence type="ECO:0000313" key="7">
    <source>
        <dbReference type="EMBL" id="SMO50022.1"/>
    </source>
</evidence>
<dbReference type="GO" id="GO:0006874">
    <property type="term" value="P:intracellular calcium ion homeostasis"/>
    <property type="evidence" value="ECO:0007669"/>
    <property type="project" value="TreeGrafter"/>
</dbReference>
<feature type="transmembrane region" description="Helical" evidence="5">
    <location>
        <begin position="324"/>
        <end position="348"/>
    </location>
</feature>
<dbReference type="InterPro" id="IPR004481">
    <property type="entry name" value="K/Na/Ca-exchanger"/>
</dbReference>
<feature type="transmembrane region" description="Helical" evidence="5">
    <location>
        <begin position="197"/>
        <end position="218"/>
    </location>
</feature>
<keyword evidence="8" id="KW-1185">Reference proteome</keyword>
<feature type="transmembrane region" description="Helical" evidence="5">
    <location>
        <begin position="119"/>
        <end position="137"/>
    </location>
</feature>
<dbReference type="GO" id="GO:0005262">
    <property type="term" value="F:calcium channel activity"/>
    <property type="evidence" value="ECO:0007669"/>
    <property type="project" value="TreeGrafter"/>
</dbReference>
<dbReference type="PANTHER" id="PTHR10846:SF8">
    <property type="entry name" value="INNER MEMBRANE PROTEIN YRBG"/>
    <property type="match status" value="1"/>
</dbReference>
<evidence type="ECO:0000259" key="6">
    <source>
        <dbReference type="Pfam" id="PF01699"/>
    </source>
</evidence>
<dbReference type="RefSeq" id="WP_142985804.1">
    <property type="nucleotide sequence ID" value="NZ_FXTD01000003.1"/>
</dbReference>
<feature type="transmembrane region" description="Helical" evidence="5">
    <location>
        <begin position="53"/>
        <end position="73"/>
    </location>
</feature>
<keyword evidence="4 5" id="KW-0472">Membrane</keyword>
<sequence>MVLGGVLPDTAAVNVLVVVVASGVIWLGSGLLEEAADGLSAHYGLPPVVQGTVVVAVGSSFPEFASVVVTALAGVFDMGVGAIVGSAIFNVLVVPALSGLATDADLDSSRTIVYKEAQFYMLAVSVLVITFALAIIYEPVAAAGSGTTGAALKGSITRPLAVVPLFVYGLYLFIQWQDTGDYEAEPDGTNVAVGREWGRLAAGLLLILVSVEVMVSAIESLGHTFGIPEFLAGMTIVAAATSLPDTLVSVRSARDDNSATSLGNVLGSNTFDLLVVIPVGVLIVGAVPVNFSTAVPMFAVLTLATVLLFGTLRTDLALTTVEAYALLVTYLLFVAWVVAETAGVTRILPA</sequence>
<evidence type="ECO:0000256" key="5">
    <source>
        <dbReference type="SAM" id="Phobius"/>
    </source>
</evidence>
<feature type="domain" description="Sodium/calcium exchanger membrane region" evidence="6">
    <location>
        <begin position="15"/>
        <end position="176"/>
    </location>
</feature>
<dbReference type="EMBL" id="FXTD01000003">
    <property type="protein sequence ID" value="SMO50022.1"/>
    <property type="molecule type" value="Genomic_DNA"/>
</dbReference>
<evidence type="ECO:0000256" key="2">
    <source>
        <dbReference type="ARBA" id="ARBA00022692"/>
    </source>
</evidence>
<evidence type="ECO:0000256" key="3">
    <source>
        <dbReference type="ARBA" id="ARBA00022989"/>
    </source>
</evidence>
<feature type="transmembrane region" description="Helical" evidence="5">
    <location>
        <begin position="271"/>
        <end position="289"/>
    </location>
</feature>
<feature type="transmembrane region" description="Helical" evidence="5">
    <location>
        <begin position="157"/>
        <end position="176"/>
    </location>
</feature>
<dbReference type="InterPro" id="IPR044880">
    <property type="entry name" value="NCX_ion-bd_dom_sf"/>
</dbReference>
<feature type="domain" description="Sodium/calcium exchanger membrane region" evidence="6">
    <location>
        <begin position="198"/>
        <end position="338"/>
    </location>
</feature>
<evidence type="ECO:0000256" key="1">
    <source>
        <dbReference type="ARBA" id="ARBA00004141"/>
    </source>
</evidence>
<keyword evidence="3 5" id="KW-1133">Transmembrane helix</keyword>
<protein>
    <submittedName>
        <fullName evidence="7">Cation:H+ antiporter</fullName>
    </submittedName>
</protein>
<dbReference type="OrthoDB" id="204563at2157"/>
<dbReference type="PANTHER" id="PTHR10846">
    <property type="entry name" value="SODIUM/POTASSIUM/CALCIUM EXCHANGER"/>
    <property type="match status" value="1"/>
</dbReference>
<name>A0A521BS62_9EURY</name>
<reference evidence="7 8" key="1">
    <citation type="submission" date="2017-05" db="EMBL/GenBank/DDBJ databases">
        <authorList>
            <person name="Varghese N."/>
            <person name="Submissions S."/>
        </authorList>
    </citation>
    <scope>NUCLEOTIDE SEQUENCE [LARGE SCALE GENOMIC DNA]</scope>
    <source>
        <strain evidence="7 8">DSM 19504</strain>
    </source>
</reference>
<organism evidence="7 8">
    <name type="scientific">Halorubrum cibi</name>
    <dbReference type="NCBI Taxonomy" id="413815"/>
    <lineage>
        <taxon>Archaea</taxon>
        <taxon>Methanobacteriati</taxon>
        <taxon>Methanobacteriota</taxon>
        <taxon>Stenosarchaea group</taxon>
        <taxon>Halobacteria</taxon>
        <taxon>Halobacteriales</taxon>
        <taxon>Haloferacaceae</taxon>
        <taxon>Halorubrum</taxon>
    </lineage>
</organism>
<dbReference type="GO" id="GO:0005886">
    <property type="term" value="C:plasma membrane"/>
    <property type="evidence" value="ECO:0007669"/>
    <property type="project" value="TreeGrafter"/>
</dbReference>
<evidence type="ECO:0000313" key="8">
    <source>
        <dbReference type="Proteomes" id="UP000319712"/>
    </source>
</evidence>
<feature type="transmembrane region" description="Helical" evidence="5">
    <location>
        <begin position="230"/>
        <end position="250"/>
    </location>
</feature>
<dbReference type="Proteomes" id="UP000319712">
    <property type="component" value="Unassembled WGS sequence"/>
</dbReference>
<gene>
    <name evidence="7" type="ORF">SAMN06264867_10316</name>
</gene>